<keyword evidence="7 10" id="KW-0472">Membrane</keyword>
<dbReference type="KEGG" id="msto:MSTO_40190"/>
<feature type="transmembrane region" description="Helical" evidence="10">
    <location>
        <begin position="41"/>
        <end position="62"/>
    </location>
</feature>
<feature type="region of interest" description="Disordered" evidence="9">
    <location>
        <begin position="1"/>
        <end position="21"/>
    </location>
</feature>
<reference evidence="12 13" key="1">
    <citation type="journal article" date="2019" name="Emerg. Microbes Infect.">
        <title>Comprehensive subspecies identification of 175 nontuberculous mycobacteria species based on 7547 genomic profiles.</title>
        <authorList>
            <person name="Matsumoto Y."/>
            <person name="Kinjo T."/>
            <person name="Motooka D."/>
            <person name="Nabeya D."/>
            <person name="Jung N."/>
            <person name="Uechi K."/>
            <person name="Horii T."/>
            <person name="Iida T."/>
            <person name="Fujita J."/>
            <person name="Nakamura S."/>
        </authorList>
    </citation>
    <scope>NUCLEOTIDE SEQUENCE [LARGE SCALE GENOMIC DNA]</scope>
    <source>
        <strain evidence="12 13">JCM 17783</strain>
    </source>
</reference>
<protein>
    <submittedName>
        <fullName evidence="12">ESX-1 secretion system protein EccCa1</fullName>
    </submittedName>
</protein>
<evidence type="ECO:0000256" key="2">
    <source>
        <dbReference type="ARBA" id="ARBA00022475"/>
    </source>
</evidence>
<proteinExistence type="predicted"/>
<dbReference type="GO" id="GO:0003677">
    <property type="term" value="F:DNA binding"/>
    <property type="evidence" value="ECO:0007669"/>
    <property type="project" value="InterPro"/>
</dbReference>
<dbReference type="SUPFAM" id="SSF52540">
    <property type="entry name" value="P-loop containing nucleoside triphosphate hydrolases"/>
    <property type="match status" value="1"/>
</dbReference>
<evidence type="ECO:0000313" key="13">
    <source>
        <dbReference type="Proteomes" id="UP000467130"/>
    </source>
</evidence>
<dbReference type="Proteomes" id="UP000467130">
    <property type="component" value="Chromosome"/>
</dbReference>
<evidence type="ECO:0000256" key="5">
    <source>
        <dbReference type="ARBA" id="ARBA00022840"/>
    </source>
</evidence>
<gene>
    <name evidence="12" type="primary">eccCa1</name>
    <name evidence="12" type="ORF">MSTO_40190</name>
</gene>
<feature type="region of interest" description="Disordered" evidence="9">
    <location>
        <begin position="795"/>
        <end position="873"/>
    </location>
</feature>
<keyword evidence="3 10" id="KW-0812">Transmembrane</keyword>
<keyword evidence="5 8" id="KW-0067">ATP-binding</keyword>
<dbReference type="InterPro" id="IPR027417">
    <property type="entry name" value="P-loop_NTPase"/>
</dbReference>
<evidence type="ECO:0000313" key="12">
    <source>
        <dbReference type="EMBL" id="BBY23814.1"/>
    </source>
</evidence>
<dbReference type="AlphaFoldDB" id="A0A7I7QBX6"/>
<evidence type="ECO:0000259" key="11">
    <source>
        <dbReference type="PROSITE" id="PS50901"/>
    </source>
</evidence>
<keyword evidence="2" id="KW-1003">Cell membrane</keyword>
<keyword evidence="4 8" id="KW-0547">Nucleotide-binding</keyword>
<evidence type="ECO:0000256" key="7">
    <source>
        <dbReference type="ARBA" id="ARBA00023136"/>
    </source>
</evidence>
<feature type="region of interest" description="Disordered" evidence="9">
    <location>
        <begin position="886"/>
        <end position="933"/>
    </location>
</feature>
<evidence type="ECO:0000256" key="6">
    <source>
        <dbReference type="ARBA" id="ARBA00022989"/>
    </source>
</evidence>
<evidence type="ECO:0000256" key="8">
    <source>
        <dbReference type="PROSITE-ProRule" id="PRU00289"/>
    </source>
</evidence>
<comment type="subcellular location">
    <subcellularLocation>
        <location evidence="1">Cell membrane</location>
        <topology evidence="1">Multi-pass membrane protein</topology>
    </subcellularLocation>
</comment>
<dbReference type="InterPro" id="IPR023836">
    <property type="entry name" value="EccCa-like_Actinobacteria"/>
</dbReference>
<organism evidence="12 13">
    <name type="scientific">Mycobacterium stomatepiae</name>
    <dbReference type="NCBI Taxonomy" id="470076"/>
    <lineage>
        <taxon>Bacteria</taxon>
        <taxon>Bacillati</taxon>
        <taxon>Actinomycetota</taxon>
        <taxon>Actinomycetes</taxon>
        <taxon>Mycobacteriales</taxon>
        <taxon>Mycobacteriaceae</taxon>
        <taxon>Mycobacterium</taxon>
        <taxon>Mycobacterium simiae complex</taxon>
    </lineage>
</organism>
<dbReference type="FunFam" id="3.40.50.300:FF:001572">
    <property type="entry name" value="ESX-1 secretion system protein eccCa1"/>
    <property type="match status" value="1"/>
</dbReference>
<keyword evidence="6 10" id="KW-1133">Transmembrane helix</keyword>
<sequence>MSTRKFTPSVTRGPRLTPGEIAVVPPEDLGVDAPPSFVQRVMPYVMGVCMLGMIGIMVFTGTKALSPYMMMTPLMMITMSLSMVGASGGGGGKKVPEINADRKEYLRYLAGLRPRVTSSATAQVAFFSYHAPHPDDLLLIIGTPRQWSRPASADFYAATRIGIGDQPAVDRLMKPSVGGELAGPTAAPQPYLEPVANMWAVKFLRTHGLIHDCPKLLQLRTFPTIAIGGDPAEAAGLLTAMICHLAVFHPPDLLAIRVLTETPDDPQWSWLKWLPHVQHPTDIDAAGPVRMISAQPESLSDLAARGPHSPDSTPGGPYVVVVDLTGGKAGVPPDGRAGVTVFTLGNHRGSNYRIRVAEDGTADDRLPGQQFRQVTASTDHMTAQQATRVARKLAGWSITGTIVDKKASTGGPKKKVATEFYQLVGAKSVEDITPSRWKMFADKDPDRLKIPFGHQLKTGEIMTLDIKEGAEFGGGPHGMLIGTTGSGKSEFLRTLILSLVALHHPDQVNLLLTDFKGGSTFLGMENLPHTAAVITNMAEEAELVGRMGEVLTGELDRRQNLLRQAGLQVGATGALSGVAEYEKYRERGADLKPLPTLFVVVDEFAELLQSHPDFVGLFDRICRVGRSLRVHLLLATQSLQTGGARIDKLEPNLTYRIALRTTSSHESKSVIGTPEAQYITNKESGVGFLRVGMEDPIKFSTLYTGATYVPPVHTETNGKADSVDGARPGPRGVQIRQFTAAPILDDLEDGVPAPPARGGCRCECRVERQTAERGDPGPTQHRGVACVQDVATAVGQSDTGRRTRPASQPATAVLSAGHHGRAASAPPRTLGRRRFRRWRQHRHRRRAADRQVGAAAESDAVGRGHPHAPASPVLLHRPRWRWVDVPRQSAARRRGGHPVRAGPGDARDRGGASRSATTGSHLQGAPGGLDRHVSGVACGSQPARCRRPVRRCLSRHRRLAGIRR</sequence>
<dbReference type="PANTHER" id="PTHR22683:SF1">
    <property type="entry name" value="TYPE VII SECRETION SYSTEM PROTEIN ESSC"/>
    <property type="match status" value="1"/>
</dbReference>
<dbReference type="InterPro" id="IPR002543">
    <property type="entry name" value="FtsK_dom"/>
</dbReference>
<evidence type="ECO:0000256" key="9">
    <source>
        <dbReference type="SAM" id="MobiDB-lite"/>
    </source>
</evidence>
<feature type="domain" description="FtsK" evidence="11">
    <location>
        <begin position="459"/>
        <end position="668"/>
    </location>
</feature>
<dbReference type="CDD" id="cd01127">
    <property type="entry name" value="TrwB_TraG_TraD_VirD4"/>
    <property type="match status" value="1"/>
</dbReference>
<dbReference type="Gene3D" id="3.40.50.300">
    <property type="entry name" value="P-loop containing nucleotide triphosphate hydrolases"/>
    <property type="match status" value="1"/>
</dbReference>
<name>A0A7I7QBX6_9MYCO</name>
<feature type="binding site" evidence="8">
    <location>
        <begin position="482"/>
        <end position="489"/>
    </location>
    <ligand>
        <name>ATP</name>
        <dbReference type="ChEBI" id="CHEBI:30616"/>
    </ligand>
</feature>
<evidence type="ECO:0000256" key="3">
    <source>
        <dbReference type="ARBA" id="ARBA00022692"/>
    </source>
</evidence>
<accession>A0A7I7QBX6</accession>
<feature type="compositionally biased region" description="Basic residues" evidence="9">
    <location>
        <begin position="830"/>
        <end position="847"/>
    </location>
</feature>
<dbReference type="GO" id="GO:0005524">
    <property type="term" value="F:ATP binding"/>
    <property type="evidence" value="ECO:0007669"/>
    <property type="project" value="UniProtKB-UniRule"/>
</dbReference>
<evidence type="ECO:0000256" key="4">
    <source>
        <dbReference type="ARBA" id="ARBA00022741"/>
    </source>
</evidence>
<dbReference type="Pfam" id="PF01580">
    <property type="entry name" value="FtsK_SpoIIIE"/>
    <property type="match status" value="1"/>
</dbReference>
<dbReference type="PANTHER" id="PTHR22683">
    <property type="entry name" value="SPORULATION PROTEIN RELATED"/>
    <property type="match status" value="1"/>
</dbReference>
<feature type="compositionally biased region" description="Polar residues" evidence="9">
    <location>
        <begin position="1"/>
        <end position="10"/>
    </location>
</feature>
<keyword evidence="13" id="KW-1185">Reference proteome</keyword>
<dbReference type="GO" id="GO:0005886">
    <property type="term" value="C:plasma membrane"/>
    <property type="evidence" value="ECO:0007669"/>
    <property type="project" value="UniProtKB-SubCell"/>
</dbReference>
<dbReference type="NCBIfam" id="TIGR03924">
    <property type="entry name" value="T7SS_EccC_a"/>
    <property type="match status" value="1"/>
</dbReference>
<dbReference type="InterPro" id="IPR050206">
    <property type="entry name" value="FtsK/SpoIIIE/SftA"/>
</dbReference>
<dbReference type="PROSITE" id="PS50901">
    <property type="entry name" value="FTSK"/>
    <property type="match status" value="1"/>
</dbReference>
<evidence type="ECO:0000256" key="10">
    <source>
        <dbReference type="SAM" id="Phobius"/>
    </source>
</evidence>
<evidence type="ECO:0000256" key="1">
    <source>
        <dbReference type="ARBA" id="ARBA00004651"/>
    </source>
</evidence>
<dbReference type="EMBL" id="AP022587">
    <property type="protein sequence ID" value="BBY23814.1"/>
    <property type="molecule type" value="Genomic_DNA"/>
</dbReference>